<evidence type="ECO:0000256" key="9">
    <source>
        <dbReference type="ARBA" id="ARBA00022857"/>
    </source>
</evidence>
<dbReference type="UniPathway" id="UPA00050">
    <property type="reaction ID" value="UER00063"/>
</dbReference>
<dbReference type="Pfam" id="PF03447">
    <property type="entry name" value="NAD_binding_3"/>
    <property type="match status" value="1"/>
</dbReference>
<dbReference type="RefSeq" id="WP_124986817.1">
    <property type="nucleotide sequence ID" value="NZ_CP034160.1"/>
</dbReference>
<dbReference type="InterPro" id="IPR005106">
    <property type="entry name" value="Asp/hSer_DH_NAD-bd"/>
</dbReference>
<evidence type="ECO:0000256" key="14">
    <source>
        <dbReference type="ARBA" id="ARBA00049031"/>
    </source>
</evidence>
<evidence type="ECO:0000313" key="20">
    <source>
        <dbReference type="EMBL" id="AZI55924.1"/>
    </source>
</evidence>
<dbReference type="InterPro" id="IPR036291">
    <property type="entry name" value="NAD(P)-bd_dom_sf"/>
</dbReference>
<sequence>MTDKNTINIYRNKALVNFEGKDFLGQIGVDSRIFQALNGGGISVGVISQQAIENGISVLVDENDASDAVDFLNKEFEKEKAKGHVSNIYGVENLSVIGFVSDNYNKILSELQRNKIYPLLLSQIASAGRVNIVVTGNQTEITKNIIETEIYGKPKTVHLALIGHGNVGGTLVEQILDSAYDILNRKRVDLKIVAIANSKKIAFNKAGFGSDWRQKIKYSTTDSSVDSLVDFAKEHHLENLVMVDNTASKDFVKHYPTFVDNGFDIVGSNKIYNTLPISEYRNFRKLLEKNKKKYLYETNVGAGLPLIDTIKLLHLSGENITRIKGVFSGTLSYVFNNFSLRNDKFSTIINEALEKGYTEPDPREDLSGNDVARKLLILARELDLINEFEDINIQNLVPESLLSVSKEEFLSRLEELDDEYQKIKENQEPGYVLRYVGDLHGDLQKEKGELDVKLISVPANSALGQLKGSDSIFEIYTESYGENPIVIMGAGAGAKVTARGVFGDILRLSETK</sequence>
<evidence type="ECO:0000256" key="12">
    <source>
        <dbReference type="ARBA" id="ARBA00023167"/>
    </source>
</evidence>
<dbReference type="EC" id="1.1.1.3" evidence="15"/>
<dbReference type="Pfam" id="PF00742">
    <property type="entry name" value="Homoserine_dh"/>
    <property type="match status" value="1"/>
</dbReference>
<dbReference type="Gene3D" id="3.30.70.260">
    <property type="match status" value="1"/>
</dbReference>
<dbReference type="InterPro" id="IPR045865">
    <property type="entry name" value="ACT-like_dom_sf"/>
</dbReference>
<evidence type="ECO:0000256" key="5">
    <source>
        <dbReference type="ARBA" id="ARBA00022697"/>
    </source>
</evidence>
<comment type="catalytic activity">
    <reaction evidence="13">
        <text>L-homoserine + NADP(+) = L-aspartate 4-semialdehyde + NADPH + H(+)</text>
        <dbReference type="Rhea" id="RHEA:15761"/>
        <dbReference type="ChEBI" id="CHEBI:15378"/>
        <dbReference type="ChEBI" id="CHEBI:57476"/>
        <dbReference type="ChEBI" id="CHEBI:57783"/>
        <dbReference type="ChEBI" id="CHEBI:58349"/>
        <dbReference type="ChEBI" id="CHEBI:537519"/>
        <dbReference type="EC" id="1.1.1.3"/>
    </reaction>
    <physiologicalReaction direction="right-to-left" evidence="13">
        <dbReference type="Rhea" id="RHEA:15763"/>
    </physiologicalReaction>
</comment>
<evidence type="ECO:0000259" key="18">
    <source>
        <dbReference type="Pfam" id="PF03447"/>
    </source>
</evidence>
<keyword evidence="12 15" id="KW-0486">Methionine biosynthesis</keyword>
<comment type="catalytic activity">
    <reaction evidence="14">
        <text>L-homoserine + NAD(+) = L-aspartate 4-semialdehyde + NADH + H(+)</text>
        <dbReference type="Rhea" id="RHEA:15757"/>
        <dbReference type="ChEBI" id="CHEBI:15378"/>
        <dbReference type="ChEBI" id="CHEBI:57476"/>
        <dbReference type="ChEBI" id="CHEBI:57540"/>
        <dbReference type="ChEBI" id="CHEBI:57945"/>
        <dbReference type="ChEBI" id="CHEBI:537519"/>
        <dbReference type="EC" id="1.1.1.3"/>
    </reaction>
    <physiologicalReaction direction="right-to-left" evidence="14">
        <dbReference type="Rhea" id="RHEA:15759"/>
    </physiologicalReaction>
</comment>
<dbReference type="GO" id="GO:0004072">
    <property type="term" value="F:aspartate kinase activity"/>
    <property type="evidence" value="ECO:0007669"/>
    <property type="project" value="UniProtKB-ARBA"/>
</dbReference>
<keyword evidence="7" id="KW-0808">Transferase</keyword>
<dbReference type="Gene3D" id="3.30.360.10">
    <property type="entry name" value="Dihydrodipicolinate Reductase, domain 2"/>
    <property type="match status" value="1"/>
</dbReference>
<name>A0A3G8ZN14_9FLAO</name>
<dbReference type="UniPathway" id="UPA00034">
    <property type="reaction ID" value="UER00015"/>
</dbReference>
<dbReference type="PANTHER" id="PTHR43070:SF5">
    <property type="entry name" value="HOMOSERINE DEHYDROGENASE"/>
    <property type="match status" value="1"/>
</dbReference>
<dbReference type="GO" id="GO:0009089">
    <property type="term" value="P:lysine biosynthetic process via diaminopimelate"/>
    <property type="evidence" value="ECO:0007669"/>
    <property type="project" value="UniProtKB-UniPathway"/>
</dbReference>
<dbReference type="FunFam" id="3.30.360.10:FF:000006">
    <property type="entry name" value="Bifunctional aspartokinase/homoserine dehydrogenase"/>
    <property type="match status" value="1"/>
</dbReference>
<evidence type="ECO:0000256" key="1">
    <source>
        <dbReference type="ARBA" id="ARBA00001920"/>
    </source>
</evidence>
<reference evidence="21" key="1">
    <citation type="submission" date="2018-11" db="EMBL/GenBank/DDBJ databases">
        <title>Proposal to divide the Flavobacteriaceae and reorganize its genera based on Amino Acid Identity values calculated from whole genome sequences.</title>
        <authorList>
            <person name="Nicholson A.C."/>
            <person name="Gulvik C.A."/>
            <person name="Whitney A.M."/>
            <person name="Sheth M."/>
            <person name="Batra D."/>
            <person name="Pryor J."/>
            <person name="Bernardet J.-F."/>
            <person name="Hugo C."/>
            <person name="Kampfer P."/>
            <person name="Newman J.D."/>
            <person name="McQuiston J.R."/>
        </authorList>
    </citation>
    <scope>NUCLEOTIDE SEQUENCE [LARGE SCALE GENOMIC DNA]</scope>
    <source>
        <strain evidence="21">H6466</strain>
    </source>
</reference>
<comment type="pathway">
    <text evidence="2 15">Amino-acid biosynthesis; L-threonine biosynthesis; L-threonine from L-aspartate: step 3/5.</text>
</comment>
<gene>
    <name evidence="20" type="ORF">EIB75_11910</name>
</gene>
<dbReference type="InterPro" id="IPR001342">
    <property type="entry name" value="HDH_cat"/>
</dbReference>
<keyword evidence="5 15" id="KW-0791">Threonine biosynthesis</keyword>
<evidence type="ECO:0000313" key="21">
    <source>
        <dbReference type="Proteomes" id="UP000272316"/>
    </source>
</evidence>
<evidence type="ECO:0000256" key="7">
    <source>
        <dbReference type="ARBA" id="ARBA00022777"/>
    </source>
</evidence>
<dbReference type="GO" id="GO:0005524">
    <property type="term" value="F:ATP binding"/>
    <property type="evidence" value="ECO:0007669"/>
    <property type="project" value="UniProtKB-KW"/>
</dbReference>
<evidence type="ECO:0000259" key="17">
    <source>
        <dbReference type="Pfam" id="PF00742"/>
    </source>
</evidence>
<dbReference type="Proteomes" id="UP000272316">
    <property type="component" value="Chromosome"/>
</dbReference>
<evidence type="ECO:0000256" key="2">
    <source>
        <dbReference type="ARBA" id="ARBA00005056"/>
    </source>
</evidence>
<organism evidence="20 21">
    <name type="scientific">Epilithonimonas vandammei</name>
    <dbReference type="NCBI Taxonomy" id="2487072"/>
    <lineage>
        <taxon>Bacteria</taxon>
        <taxon>Pseudomonadati</taxon>
        <taxon>Bacteroidota</taxon>
        <taxon>Flavobacteriia</taxon>
        <taxon>Flavobacteriales</taxon>
        <taxon>Weeksellaceae</taxon>
        <taxon>Chryseobacterium group</taxon>
        <taxon>Epilithonimonas</taxon>
    </lineage>
</organism>
<dbReference type="GO" id="GO:0009090">
    <property type="term" value="P:homoserine biosynthetic process"/>
    <property type="evidence" value="ECO:0007669"/>
    <property type="project" value="UniProtKB-ARBA"/>
</dbReference>
<evidence type="ECO:0000256" key="8">
    <source>
        <dbReference type="ARBA" id="ARBA00022840"/>
    </source>
</evidence>
<proteinExistence type="inferred from homology"/>
<dbReference type="GO" id="GO:0009086">
    <property type="term" value="P:methionine biosynthetic process"/>
    <property type="evidence" value="ECO:0007669"/>
    <property type="project" value="UniProtKB-KW"/>
</dbReference>
<protein>
    <recommendedName>
        <fullName evidence="15">Homoserine dehydrogenase</fullName>
        <ecNumber evidence="15">1.1.1.3</ecNumber>
    </recommendedName>
</protein>
<dbReference type="SUPFAM" id="SSF51735">
    <property type="entry name" value="NAD(P)-binding Rossmann-fold domains"/>
    <property type="match status" value="1"/>
</dbReference>
<keyword evidence="9 15" id="KW-0521">NADP</keyword>
<feature type="domain" description="Aspartokinase ACT" evidence="19">
    <location>
        <begin position="17"/>
        <end position="76"/>
    </location>
</feature>
<dbReference type="UniPathway" id="UPA00051">
    <property type="reaction ID" value="UER00465"/>
</dbReference>
<evidence type="ECO:0000256" key="4">
    <source>
        <dbReference type="ARBA" id="ARBA00022605"/>
    </source>
</evidence>
<dbReference type="GO" id="GO:0050661">
    <property type="term" value="F:NADP binding"/>
    <property type="evidence" value="ECO:0007669"/>
    <property type="project" value="InterPro"/>
</dbReference>
<keyword evidence="4 15" id="KW-0028">Amino-acid biosynthesis</keyword>
<feature type="domain" description="Aspartate/homoserine dehydrogenase NAD-binding" evidence="18">
    <location>
        <begin position="163"/>
        <end position="297"/>
    </location>
</feature>
<dbReference type="GO" id="GO:0004412">
    <property type="term" value="F:homoserine dehydrogenase activity"/>
    <property type="evidence" value="ECO:0007669"/>
    <property type="project" value="UniProtKB-EC"/>
</dbReference>
<dbReference type="PANTHER" id="PTHR43070">
    <property type="match status" value="1"/>
</dbReference>
<comment type="similarity">
    <text evidence="16">Belongs to the homoserine dehydrogenase family.</text>
</comment>
<evidence type="ECO:0000259" key="19">
    <source>
        <dbReference type="Pfam" id="PF22468"/>
    </source>
</evidence>
<dbReference type="InterPro" id="IPR019811">
    <property type="entry name" value="HDH_CS"/>
</dbReference>
<keyword evidence="6" id="KW-0547">Nucleotide-binding</keyword>
<comment type="pathway">
    <text evidence="3 15">Amino-acid biosynthesis; L-methionine biosynthesis via de novo pathway; L-homoserine from L-aspartate: step 3/3.</text>
</comment>
<keyword evidence="7" id="KW-0418">Kinase</keyword>
<dbReference type="Gene3D" id="3.40.50.720">
    <property type="entry name" value="NAD(P)-binding Rossmann-like Domain"/>
    <property type="match status" value="1"/>
</dbReference>
<dbReference type="SUPFAM" id="SSF55021">
    <property type="entry name" value="ACT-like"/>
    <property type="match status" value="1"/>
</dbReference>
<accession>A0A3G8ZN14</accession>
<dbReference type="InterPro" id="IPR054352">
    <property type="entry name" value="ACT_Aspartokinase"/>
</dbReference>
<evidence type="ECO:0000256" key="16">
    <source>
        <dbReference type="RuleBase" id="RU004171"/>
    </source>
</evidence>
<dbReference type="GO" id="GO:0009088">
    <property type="term" value="P:threonine biosynthetic process"/>
    <property type="evidence" value="ECO:0007669"/>
    <property type="project" value="UniProtKB-UniPathway"/>
</dbReference>
<evidence type="ECO:0000256" key="10">
    <source>
        <dbReference type="ARBA" id="ARBA00023002"/>
    </source>
</evidence>
<evidence type="ECO:0000256" key="6">
    <source>
        <dbReference type="ARBA" id="ARBA00022741"/>
    </source>
</evidence>
<comment type="cofactor">
    <cofactor evidence="1">
        <name>a metal cation</name>
        <dbReference type="ChEBI" id="CHEBI:25213"/>
    </cofactor>
</comment>
<dbReference type="AlphaFoldDB" id="A0A3G8ZN14"/>
<dbReference type="EMBL" id="CP034160">
    <property type="protein sequence ID" value="AZI55924.1"/>
    <property type="molecule type" value="Genomic_DNA"/>
</dbReference>
<feature type="domain" description="Homoserine dehydrogenase catalytic" evidence="17">
    <location>
        <begin position="305"/>
        <end position="506"/>
    </location>
</feature>
<evidence type="ECO:0000256" key="3">
    <source>
        <dbReference type="ARBA" id="ARBA00005062"/>
    </source>
</evidence>
<dbReference type="InterPro" id="IPR011147">
    <property type="entry name" value="Bifunc_Aspkin/hSer_DH"/>
</dbReference>
<keyword evidence="11" id="KW-0457">Lysine biosynthesis</keyword>
<keyword evidence="8" id="KW-0067">ATP-binding</keyword>
<evidence type="ECO:0000256" key="15">
    <source>
        <dbReference type="RuleBase" id="RU000579"/>
    </source>
</evidence>
<evidence type="ECO:0000256" key="13">
    <source>
        <dbReference type="ARBA" id="ARBA00048841"/>
    </source>
</evidence>
<evidence type="ECO:0000256" key="11">
    <source>
        <dbReference type="ARBA" id="ARBA00023154"/>
    </source>
</evidence>
<keyword evidence="10 15" id="KW-0560">Oxidoreductase</keyword>
<dbReference type="Pfam" id="PF22468">
    <property type="entry name" value="ACT_9"/>
    <property type="match status" value="1"/>
</dbReference>
<dbReference type="KEGG" id="eva:EIB75_11910"/>
<dbReference type="PROSITE" id="PS01042">
    <property type="entry name" value="HOMOSER_DHGENASE"/>
    <property type="match status" value="1"/>
</dbReference>
<dbReference type="SUPFAM" id="SSF55347">
    <property type="entry name" value="Glyceraldehyde-3-phosphate dehydrogenase-like, C-terminal domain"/>
    <property type="match status" value="1"/>
</dbReference>